<proteinExistence type="inferred from homology"/>
<dbReference type="Gene3D" id="3.90.1150.10">
    <property type="entry name" value="Aspartate Aminotransferase, domain 1"/>
    <property type="match status" value="1"/>
</dbReference>
<dbReference type="PANTHER" id="PTHR42806:SF1">
    <property type="entry name" value="GLYCINE DEHYDROGENASE (DECARBOXYLATING)"/>
    <property type="match status" value="1"/>
</dbReference>
<evidence type="ECO:0000256" key="3">
    <source>
        <dbReference type="ARBA" id="ARBA00049026"/>
    </source>
</evidence>
<name>A0ABX7S942_9BACT</name>
<dbReference type="InterPro" id="IPR049315">
    <property type="entry name" value="GDC-P_N"/>
</dbReference>
<comment type="catalytic activity">
    <reaction evidence="3 4">
        <text>N(6)-[(R)-lipoyl]-L-lysyl-[glycine-cleavage complex H protein] + glycine + H(+) = N(6)-[(R)-S(8)-aminomethyldihydrolipoyl]-L-lysyl-[glycine-cleavage complex H protein] + CO2</text>
        <dbReference type="Rhea" id="RHEA:24304"/>
        <dbReference type="Rhea" id="RHEA-COMP:10494"/>
        <dbReference type="Rhea" id="RHEA-COMP:10495"/>
        <dbReference type="ChEBI" id="CHEBI:15378"/>
        <dbReference type="ChEBI" id="CHEBI:16526"/>
        <dbReference type="ChEBI" id="CHEBI:57305"/>
        <dbReference type="ChEBI" id="CHEBI:83099"/>
        <dbReference type="ChEBI" id="CHEBI:83143"/>
        <dbReference type="EC" id="1.4.4.2"/>
    </reaction>
</comment>
<dbReference type="EC" id="1.4.4.2" evidence="4"/>
<dbReference type="InterPro" id="IPR015422">
    <property type="entry name" value="PyrdxlP-dep_Trfase_small"/>
</dbReference>
<evidence type="ECO:0000313" key="6">
    <source>
        <dbReference type="EMBL" id="QTA38774.1"/>
    </source>
</evidence>
<dbReference type="HAMAP" id="MF_00712">
    <property type="entry name" value="GcvPA"/>
    <property type="match status" value="1"/>
</dbReference>
<gene>
    <name evidence="4 6" type="primary">gcvPA</name>
    <name evidence="6" type="ORF">JYK00_04510</name>
</gene>
<dbReference type="InterPro" id="IPR015424">
    <property type="entry name" value="PyrdxlP-dep_Trfase"/>
</dbReference>
<accession>A0ABX7S942</accession>
<dbReference type="Gene3D" id="3.40.640.10">
    <property type="entry name" value="Type I PLP-dependent aspartate aminotransferase-like (Major domain)"/>
    <property type="match status" value="1"/>
</dbReference>
<evidence type="ECO:0000256" key="2">
    <source>
        <dbReference type="ARBA" id="ARBA00023002"/>
    </source>
</evidence>
<keyword evidence="2 4" id="KW-0560">Oxidoreductase</keyword>
<dbReference type="Pfam" id="PF02347">
    <property type="entry name" value="GDC-P"/>
    <property type="match status" value="1"/>
</dbReference>
<sequence>MHRYIPHTEEEIKEMLEEIGVDSIEKLYINVPKTINEYNLPDGKDEFTIRRELLKLSKENVTFEPENVFAGAGIYYHYIPTVVNHLANDQKFVTAYTPYQAEVSQGTLQALFEYQTMMCELTGMEVANSSMYDGATALAEAILTAVRVNRKEKILLSRAINPEYKQVSKTYCSSQNIKIEEIGWEKSGQINIETLKEKIDQNTSAVVVGYPNFFGIIEDLQKIREAIPEKVLLIVVAEPVALSILEAPGNLGADIVVGEGQSLGITPNFGGPGIGFFTTREKYVRKMPGRIIGETKDIDGKKGYVMILQTREQHIRRGKATSNICSNHALMALVNAIYMSIMGPEGLKEVAMRSYNSAHYLAKKLEEKGYKLVFSAPFFNEFLFHVDENYAEKWENMINKGILGPLPVEKIFPDLSNMALGCTTEVNTKESIEKLLTHL</sequence>
<dbReference type="NCBIfam" id="NF001696">
    <property type="entry name" value="PRK00451.1"/>
    <property type="match status" value="1"/>
</dbReference>
<organism evidence="6 7">
    <name type="scientific">Thermosipho ferrireducens</name>
    <dbReference type="NCBI Taxonomy" id="2571116"/>
    <lineage>
        <taxon>Bacteria</taxon>
        <taxon>Thermotogati</taxon>
        <taxon>Thermotogota</taxon>
        <taxon>Thermotogae</taxon>
        <taxon>Thermotogales</taxon>
        <taxon>Fervidobacteriaceae</taxon>
        <taxon>Thermosipho</taxon>
    </lineage>
</organism>
<evidence type="ECO:0000259" key="5">
    <source>
        <dbReference type="Pfam" id="PF02347"/>
    </source>
</evidence>
<comment type="subunit">
    <text evidence="4">The glycine cleavage system is composed of four proteins: P, T, L and H. In this organism, the P 'protein' is a heterodimer of two subunits.</text>
</comment>
<protein>
    <recommendedName>
        <fullName evidence="4">Probable glycine dehydrogenase (decarboxylating) subunit 1</fullName>
        <ecNumber evidence="4">1.4.4.2</ecNumber>
    </recommendedName>
    <alternativeName>
        <fullName evidence="4">Glycine cleavage system P-protein subunit 1</fullName>
    </alternativeName>
    <alternativeName>
        <fullName evidence="4">Glycine decarboxylase subunit 1</fullName>
    </alternativeName>
    <alternativeName>
        <fullName evidence="4">Glycine dehydrogenase (aminomethyl-transferring) subunit 1</fullName>
    </alternativeName>
</protein>
<evidence type="ECO:0000313" key="7">
    <source>
        <dbReference type="Proteomes" id="UP000671862"/>
    </source>
</evidence>
<dbReference type="PIRSF" id="PIRSF006815">
    <property type="entry name" value="GcvPA"/>
    <property type="match status" value="1"/>
</dbReference>
<keyword evidence="7" id="KW-1185">Reference proteome</keyword>
<comment type="function">
    <text evidence="1 4">The glycine cleavage system catalyzes the degradation of glycine. The P protein binds the alpha-amino group of glycine through its pyridoxal phosphate cofactor; CO(2) is released and the remaining methylamine moiety is then transferred to the lipoamide cofactor of the H protein.</text>
</comment>
<dbReference type="PANTHER" id="PTHR42806">
    <property type="entry name" value="GLYCINE CLEAVAGE SYSTEM P-PROTEIN"/>
    <property type="match status" value="1"/>
</dbReference>
<feature type="domain" description="Glycine cleavage system P-protein N-terminal" evidence="5">
    <location>
        <begin position="2"/>
        <end position="438"/>
    </location>
</feature>
<dbReference type="CDD" id="cd00613">
    <property type="entry name" value="GDC-P"/>
    <property type="match status" value="1"/>
</dbReference>
<dbReference type="InterPro" id="IPR020581">
    <property type="entry name" value="GDC_P"/>
</dbReference>
<reference evidence="6 7" key="1">
    <citation type="submission" date="2021-03" db="EMBL/GenBank/DDBJ databases">
        <title>Thermosipho ferrireducens sp.nov., an anaerobic thermophilic iron-reducing bacterium isolated from a deep-sea hydrothermal sulfide deposits.</title>
        <authorList>
            <person name="Zeng X."/>
            <person name="Chen Y."/>
            <person name="Shao Z."/>
        </authorList>
    </citation>
    <scope>NUCLEOTIDE SEQUENCE [LARGE SCALE GENOMIC DNA]</scope>
    <source>
        <strain evidence="6 7">JL129W03</strain>
    </source>
</reference>
<dbReference type="Proteomes" id="UP000671862">
    <property type="component" value="Chromosome"/>
</dbReference>
<dbReference type="InterPro" id="IPR015421">
    <property type="entry name" value="PyrdxlP-dep_Trfase_major"/>
</dbReference>
<dbReference type="EMBL" id="CP071446">
    <property type="protein sequence ID" value="QTA38774.1"/>
    <property type="molecule type" value="Genomic_DNA"/>
</dbReference>
<evidence type="ECO:0000256" key="4">
    <source>
        <dbReference type="HAMAP-Rule" id="MF_00712"/>
    </source>
</evidence>
<dbReference type="InterPro" id="IPR023010">
    <property type="entry name" value="GcvPA"/>
</dbReference>
<dbReference type="SUPFAM" id="SSF53383">
    <property type="entry name" value="PLP-dependent transferases"/>
    <property type="match status" value="1"/>
</dbReference>
<comment type="similarity">
    <text evidence="4">Belongs to the GcvP family. N-terminal subunit subfamily.</text>
</comment>
<evidence type="ECO:0000256" key="1">
    <source>
        <dbReference type="ARBA" id="ARBA00003788"/>
    </source>
</evidence>
<dbReference type="GO" id="GO:0004375">
    <property type="term" value="F:glycine dehydrogenase (decarboxylating) activity"/>
    <property type="evidence" value="ECO:0007669"/>
    <property type="project" value="UniProtKB-EC"/>
</dbReference>
<dbReference type="RefSeq" id="WP_207567491.1">
    <property type="nucleotide sequence ID" value="NZ_CP071446.1"/>
</dbReference>